<sequence length="715" mass="79102">MADLRSGVRRSKRVNNGQENPAMLVPPALPGARIGPTSRGRGRGTRATNQNKNTKLLGAGVGGQGHTGLDMPVGDLLAVRDELVIQKSAAKLAATDDEGSTSALPERVQIGSSPVYKLDRKLGKGGFGQVYVGRRVTGGIGGVGPDAFEVALKLEHKNSKGCSHGPPYEWQVYRLSEETVACIAVEAISILEQLHLKGFVHGDVKPENFLLGLPGTPNEKKLYLIDLGLASKWRDSSSGRHVDYDQKPDVFRQVIPSIRLGTVRYASVHAHLGRTGSRRDDLESLAYTLIFLLKGKLPWQGYVVSSSQFPLFLARLQILTFATFLFFTSLVKLLWILGIQGENKGFLVCKRKMATSSELLCGSCPAPFHKFLEMVTNMKFEEEPNYSKLISLFDGSISSNASLRPIRTDGAAKFGLKRGRLHVELEDGGPPKKRIRLGSPVTQWISVYNYRSPMKQRYHFNVVDSRLQQHVDKGREDGLYISSVASSLSMWALVMDAGTGYSAQVFELSPIFLHKEWIMDQWDKNYYITSVAGACNGSALVVMSQGVPYTQQSYKVSDVFPFKWINKKWKEGFFVTCMTTAGSKWGIVMSRNAGYSSQVVELDFLYPSEGIHKRWESGYRITSTAATADQAAFILSVPKRKMPDVAQETLRTSAFPATHVKVIGFAVIYYLPGFMGGTDCSKEVQLKMVLQAYLVEEHSCRESLKCQGLSFLVMF</sequence>
<dbReference type="Gene3D" id="1.10.510.10">
    <property type="entry name" value="Transferase(Phosphotransferase) domain 1"/>
    <property type="match status" value="1"/>
</dbReference>
<dbReference type="AlphaFoldDB" id="W9QRJ1"/>
<dbReference type="eggNOG" id="KOG1164">
    <property type="taxonomic scope" value="Eukaryota"/>
</dbReference>
<dbReference type="SMART" id="SM00220">
    <property type="entry name" value="S_TKc"/>
    <property type="match status" value="1"/>
</dbReference>
<evidence type="ECO:0000256" key="7">
    <source>
        <dbReference type="PROSITE-ProRule" id="PRU10141"/>
    </source>
</evidence>
<dbReference type="GO" id="GO:0004674">
    <property type="term" value="F:protein serine/threonine kinase activity"/>
    <property type="evidence" value="ECO:0007669"/>
    <property type="project" value="UniProtKB-EC"/>
</dbReference>
<comment type="similarity">
    <text evidence="1">Belongs to the protein kinase superfamily. CK1 Ser/Thr protein kinase family. Casein kinase I subfamily.</text>
</comment>
<reference evidence="11" key="1">
    <citation type="submission" date="2013-01" db="EMBL/GenBank/DDBJ databases">
        <title>Draft Genome Sequence of a Mulberry Tree, Morus notabilis C.K. Schneid.</title>
        <authorList>
            <person name="He N."/>
            <person name="Zhao S."/>
        </authorList>
    </citation>
    <scope>NUCLEOTIDE SEQUENCE</scope>
</reference>
<dbReference type="PROSITE" id="PS50011">
    <property type="entry name" value="PROTEIN_KINASE_DOM"/>
    <property type="match status" value="1"/>
</dbReference>
<dbReference type="EC" id="2.7.11.1" evidence="2"/>
<dbReference type="Pfam" id="PF00069">
    <property type="entry name" value="Pkinase"/>
    <property type="match status" value="1"/>
</dbReference>
<dbReference type="PROSITE" id="PS00108">
    <property type="entry name" value="PROTEIN_KINASE_ST"/>
    <property type="match status" value="1"/>
</dbReference>
<keyword evidence="3" id="KW-0808">Transferase</keyword>
<dbReference type="PROSITE" id="PS00107">
    <property type="entry name" value="PROTEIN_KINASE_ATP"/>
    <property type="match status" value="1"/>
</dbReference>
<evidence type="ECO:0000256" key="3">
    <source>
        <dbReference type="ARBA" id="ARBA00022679"/>
    </source>
</evidence>
<evidence type="ECO:0000256" key="5">
    <source>
        <dbReference type="ARBA" id="ARBA00022777"/>
    </source>
</evidence>
<organism evidence="10 11">
    <name type="scientific">Morus notabilis</name>
    <dbReference type="NCBI Taxonomy" id="981085"/>
    <lineage>
        <taxon>Eukaryota</taxon>
        <taxon>Viridiplantae</taxon>
        <taxon>Streptophyta</taxon>
        <taxon>Embryophyta</taxon>
        <taxon>Tracheophyta</taxon>
        <taxon>Spermatophyta</taxon>
        <taxon>Magnoliopsida</taxon>
        <taxon>eudicotyledons</taxon>
        <taxon>Gunneridae</taxon>
        <taxon>Pentapetalae</taxon>
        <taxon>rosids</taxon>
        <taxon>fabids</taxon>
        <taxon>Rosales</taxon>
        <taxon>Moraceae</taxon>
        <taxon>Moreae</taxon>
        <taxon>Morus</taxon>
    </lineage>
</organism>
<evidence type="ECO:0000256" key="1">
    <source>
        <dbReference type="ARBA" id="ARBA00005926"/>
    </source>
</evidence>
<dbReference type="InterPro" id="IPR017441">
    <property type="entry name" value="Protein_kinase_ATP_BS"/>
</dbReference>
<dbReference type="PANTHER" id="PTHR11909">
    <property type="entry name" value="CASEIN KINASE-RELATED"/>
    <property type="match status" value="1"/>
</dbReference>
<feature type="region of interest" description="Disordered" evidence="8">
    <location>
        <begin position="1"/>
        <end position="63"/>
    </location>
</feature>
<feature type="binding site" evidence="7">
    <location>
        <position position="153"/>
    </location>
    <ligand>
        <name>ATP</name>
        <dbReference type="ChEBI" id="CHEBI:30616"/>
    </ligand>
</feature>
<dbReference type="InterPro" id="IPR055900">
    <property type="entry name" value="DUF7477"/>
</dbReference>
<evidence type="ECO:0000313" key="11">
    <source>
        <dbReference type="Proteomes" id="UP000030645"/>
    </source>
</evidence>
<keyword evidence="5 10" id="KW-0418">Kinase</keyword>
<evidence type="ECO:0000256" key="6">
    <source>
        <dbReference type="ARBA" id="ARBA00022840"/>
    </source>
</evidence>
<evidence type="ECO:0000256" key="8">
    <source>
        <dbReference type="SAM" id="MobiDB-lite"/>
    </source>
</evidence>
<evidence type="ECO:0000259" key="9">
    <source>
        <dbReference type="PROSITE" id="PS50011"/>
    </source>
</evidence>
<name>W9QRJ1_9ROSA</name>
<dbReference type="Proteomes" id="UP000030645">
    <property type="component" value="Unassembled WGS sequence"/>
</dbReference>
<keyword evidence="4 7" id="KW-0547">Nucleotide-binding</keyword>
<feature type="domain" description="Protein kinase" evidence="9">
    <location>
        <begin position="51"/>
        <end position="397"/>
    </location>
</feature>
<proteinExistence type="inferred from homology"/>
<dbReference type="InterPro" id="IPR050235">
    <property type="entry name" value="CK1_Ser-Thr_kinase"/>
</dbReference>
<evidence type="ECO:0000256" key="4">
    <source>
        <dbReference type="ARBA" id="ARBA00022741"/>
    </source>
</evidence>
<dbReference type="InterPro" id="IPR011009">
    <property type="entry name" value="Kinase-like_dom_sf"/>
</dbReference>
<dbReference type="EMBL" id="KE343603">
    <property type="protein sequence ID" value="EXB37029.1"/>
    <property type="molecule type" value="Genomic_DNA"/>
</dbReference>
<gene>
    <name evidence="10" type="ORF">L484_020815</name>
</gene>
<evidence type="ECO:0000313" key="10">
    <source>
        <dbReference type="EMBL" id="EXB37029.1"/>
    </source>
</evidence>
<accession>W9QRJ1</accession>
<dbReference type="InterPro" id="IPR008271">
    <property type="entry name" value="Ser/Thr_kinase_AS"/>
</dbReference>
<dbReference type="STRING" id="981085.W9QRJ1"/>
<dbReference type="GO" id="GO:0005524">
    <property type="term" value="F:ATP binding"/>
    <property type="evidence" value="ECO:0007669"/>
    <property type="project" value="UniProtKB-UniRule"/>
</dbReference>
<evidence type="ECO:0000256" key="2">
    <source>
        <dbReference type="ARBA" id="ARBA00012513"/>
    </source>
</evidence>
<protein>
    <recommendedName>
        <fullName evidence="2">non-specific serine/threonine protein kinase</fullName>
        <ecNumber evidence="2">2.7.11.1</ecNumber>
    </recommendedName>
</protein>
<dbReference type="SUPFAM" id="SSF56112">
    <property type="entry name" value="Protein kinase-like (PK-like)"/>
    <property type="match status" value="1"/>
</dbReference>
<keyword evidence="6 7" id="KW-0067">ATP-binding</keyword>
<dbReference type="Pfam" id="PF24289">
    <property type="entry name" value="DUF7477"/>
    <property type="match status" value="1"/>
</dbReference>
<keyword evidence="11" id="KW-1185">Reference proteome</keyword>
<dbReference type="InterPro" id="IPR000719">
    <property type="entry name" value="Prot_kinase_dom"/>
</dbReference>